<reference evidence="10 11" key="1">
    <citation type="submission" date="2018-04" db="EMBL/GenBank/DDBJ databases">
        <title>Genomic Encyclopedia of Archaeal and Bacterial Type Strains, Phase II (KMG-II): from individual species to whole genera.</title>
        <authorList>
            <person name="Goeker M."/>
        </authorList>
    </citation>
    <scope>NUCLEOTIDE SEQUENCE [LARGE SCALE GENOMIC DNA]</scope>
    <source>
        <strain evidence="10 11">DSM 28823</strain>
    </source>
</reference>
<comment type="caution">
    <text evidence="10">The sequence shown here is derived from an EMBL/GenBank/DDBJ whole genome shotgun (WGS) entry which is preliminary data.</text>
</comment>
<feature type="domain" description="Glycoside hydrolase family 2" evidence="9">
    <location>
        <begin position="701"/>
        <end position="801"/>
    </location>
</feature>
<feature type="signal peptide" evidence="4">
    <location>
        <begin position="1"/>
        <end position="21"/>
    </location>
</feature>
<organism evidence="10 11">
    <name type="scientific">Mangrovibacterium marinum</name>
    <dbReference type="NCBI Taxonomy" id="1639118"/>
    <lineage>
        <taxon>Bacteria</taxon>
        <taxon>Pseudomonadati</taxon>
        <taxon>Bacteroidota</taxon>
        <taxon>Bacteroidia</taxon>
        <taxon>Marinilabiliales</taxon>
        <taxon>Prolixibacteraceae</taxon>
        <taxon>Mangrovibacterium</taxon>
    </lineage>
</organism>
<name>A0A2T5BXP8_9BACT</name>
<evidence type="ECO:0000256" key="4">
    <source>
        <dbReference type="SAM" id="SignalP"/>
    </source>
</evidence>
<evidence type="ECO:0000259" key="9">
    <source>
        <dbReference type="Pfam" id="PF18565"/>
    </source>
</evidence>
<evidence type="ECO:0000256" key="2">
    <source>
        <dbReference type="ARBA" id="ARBA00022801"/>
    </source>
</evidence>
<keyword evidence="4" id="KW-0732">Signal</keyword>
<dbReference type="AlphaFoldDB" id="A0A2T5BXP8"/>
<dbReference type="PROSITE" id="PS00608">
    <property type="entry name" value="GLYCOSYL_HYDROL_F2_2"/>
    <property type="match status" value="1"/>
</dbReference>
<dbReference type="InterPro" id="IPR032311">
    <property type="entry name" value="DUF4982"/>
</dbReference>
<dbReference type="Pfam" id="PF02836">
    <property type="entry name" value="Glyco_hydro_2_C"/>
    <property type="match status" value="1"/>
</dbReference>
<dbReference type="Gene3D" id="2.60.120.260">
    <property type="entry name" value="Galactose-binding domain-like"/>
    <property type="match status" value="1"/>
</dbReference>
<dbReference type="Gene3D" id="2.60.40.10">
    <property type="entry name" value="Immunoglobulins"/>
    <property type="match status" value="3"/>
</dbReference>
<dbReference type="Pfam" id="PF18565">
    <property type="entry name" value="Glyco_hydro2_C5"/>
    <property type="match status" value="1"/>
</dbReference>
<dbReference type="InterPro" id="IPR036156">
    <property type="entry name" value="Beta-gal/glucu_dom_sf"/>
</dbReference>
<comment type="similarity">
    <text evidence="1">Belongs to the glycosyl hydrolase 2 family.</text>
</comment>
<dbReference type="Gene3D" id="3.20.20.80">
    <property type="entry name" value="Glycosidases"/>
    <property type="match status" value="1"/>
</dbReference>
<dbReference type="PRINTS" id="PR00132">
    <property type="entry name" value="GLHYDRLASE2"/>
</dbReference>
<dbReference type="PROSITE" id="PS51257">
    <property type="entry name" value="PROKAR_LIPOPROTEIN"/>
    <property type="match status" value="1"/>
</dbReference>
<dbReference type="EMBL" id="QAAD01000025">
    <property type="protein sequence ID" value="PTN05916.1"/>
    <property type="molecule type" value="Genomic_DNA"/>
</dbReference>
<proteinExistence type="inferred from homology"/>
<dbReference type="GO" id="GO:0005975">
    <property type="term" value="P:carbohydrate metabolic process"/>
    <property type="evidence" value="ECO:0007669"/>
    <property type="project" value="InterPro"/>
</dbReference>
<dbReference type="RefSeq" id="WP_107823672.1">
    <property type="nucleotide sequence ID" value="NZ_OY782574.1"/>
</dbReference>
<dbReference type="InterPro" id="IPR013783">
    <property type="entry name" value="Ig-like_fold"/>
</dbReference>
<dbReference type="InterPro" id="IPR040605">
    <property type="entry name" value="Glyco_hydro2_dom5"/>
</dbReference>
<accession>A0A2T5BXP8</accession>
<dbReference type="Pfam" id="PF16355">
    <property type="entry name" value="DUF4982"/>
    <property type="match status" value="1"/>
</dbReference>
<dbReference type="InterPro" id="IPR006101">
    <property type="entry name" value="Glyco_hydro_2"/>
</dbReference>
<evidence type="ECO:0000259" key="8">
    <source>
        <dbReference type="Pfam" id="PF16355"/>
    </source>
</evidence>
<dbReference type="InterPro" id="IPR008979">
    <property type="entry name" value="Galactose-bd-like_sf"/>
</dbReference>
<protein>
    <submittedName>
        <fullName evidence="10">Beta-galactosidase</fullName>
    </submittedName>
</protein>
<dbReference type="PANTHER" id="PTHR42732:SF1">
    <property type="entry name" value="BETA-MANNOSIDASE"/>
    <property type="match status" value="1"/>
</dbReference>
<dbReference type="Proteomes" id="UP000243525">
    <property type="component" value="Unassembled WGS sequence"/>
</dbReference>
<evidence type="ECO:0000313" key="10">
    <source>
        <dbReference type="EMBL" id="PTN05916.1"/>
    </source>
</evidence>
<dbReference type="SUPFAM" id="SSF49785">
    <property type="entry name" value="Galactose-binding domain-like"/>
    <property type="match status" value="1"/>
</dbReference>
<dbReference type="SUPFAM" id="SSF51445">
    <property type="entry name" value="(Trans)glycosidases"/>
    <property type="match status" value="1"/>
</dbReference>
<dbReference type="OrthoDB" id="9801077at2"/>
<evidence type="ECO:0000313" key="11">
    <source>
        <dbReference type="Proteomes" id="UP000243525"/>
    </source>
</evidence>
<keyword evidence="11" id="KW-1185">Reference proteome</keyword>
<evidence type="ECO:0000256" key="3">
    <source>
        <dbReference type="ARBA" id="ARBA00023295"/>
    </source>
</evidence>
<feature type="domain" description="Glycoside hydrolase family 2 immunoglobulin-like beta-sandwich" evidence="5">
    <location>
        <begin position="203"/>
        <end position="301"/>
    </location>
</feature>
<dbReference type="InterPro" id="IPR023232">
    <property type="entry name" value="Glyco_hydro_2_AS"/>
</dbReference>
<evidence type="ECO:0000256" key="1">
    <source>
        <dbReference type="ARBA" id="ARBA00007401"/>
    </source>
</evidence>
<gene>
    <name evidence="10" type="ORF">C8N47_12513</name>
</gene>
<evidence type="ECO:0000259" key="7">
    <source>
        <dbReference type="Pfam" id="PF02837"/>
    </source>
</evidence>
<dbReference type="InterPro" id="IPR051913">
    <property type="entry name" value="GH2_Domain-Containing"/>
</dbReference>
<feature type="domain" description="Glycoside hydrolase family 2 catalytic" evidence="6">
    <location>
        <begin position="309"/>
        <end position="512"/>
    </location>
</feature>
<feature type="chain" id="PRO_5015567894" evidence="4">
    <location>
        <begin position="22"/>
        <end position="807"/>
    </location>
</feature>
<dbReference type="PANTHER" id="PTHR42732">
    <property type="entry name" value="BETA-GALACTOSIDASE"/>
    <property type="match status" value="1"/>
</dbReference>
<keyword evidence="2" id="KW-0378">Hydrolase</keyword>
<dbReference type="GO" id="GO:0004553">
    <property type="term" value="F:hydrolase activity, hydrolyzing O-glycosyl compounds"/>
    <property type="evidence" value="ECO:0007669"/>
    <property type="project" value="InterPro"/>
</dbReference>
<sequence length="807" mass="90742">MRLLNLLLFFGLVLSACNHQADGPDRKILFDADWHFHRGAIENGENPELDHADWRVVDLPHDWSVEPLAEQIPDSVVGPFSKASVGGFATGQTVGGEGWYRKTFVVAPEDAEKRHELYFEGVYNQSEVWVNGKKAYTNVYGYSSFRFDITSFCKPVGETNVIAVKVVNEGQNSRWYSGSGIYRHLWLLKTPKTYLEDWGTFIATANIEDNKAYISVSATVINGDGNYDLSVRLLAPDGREVIQSGKNIRIENAPKREASFKLEVNSPLLWSPETPHLYEARIILSQSGKEMDRLSVSFGIRTIQFSVEKGFELNGQPLLLKGGCVHHDNGLLGAAAFDDAEERKIRLLKENGYNAVRVAHNPMSESFMNACDRLGMLVIDEAFDQWNGGKNPDDYHNYFKEWSARDIKALVLRDRNHPSVILWSIGNEIRERITEEGKETAGYLKNEILKYDSTRLITAGVNKHWNKDRTAMLPLDNAMYHLDVLGYNYIWRFYEEEHRKYPDRVIIGTESVATEASENWDKVEALPYVVGDFVWTAMDYLGESGLGSTVEVSPQENVHQFMGWPWFNGWCGDLDLIGTKKPQSYYRDILWRETQITMAVEMPVAEGKIRKVSFWGWPDEALSWTFPGMEGKTVKVNVYTREPNVKLYLNGELIGEQATDEKYKATFEVSYQPGKLEAVAVDNSQHVATAALETTGEPVALRLTSDRTTLEADGQQLAYVLIELVDGNGNVVVNNDRKLKLSCNGAGRMIASGNASPMDMASFGSLEPSLFMGRAMAILRAPKKPGEIKLMVDAENMGTSTLILQSK</sequence>
<dbReference type="InterPro" id="IPR006104">
    <property type="entry name" value="Glyco_hydro_2_N"/>
</dbReference>
<evidence type="ECO:0000259" key="5">
    <source>
        <dbReference type="Pfam" id="PF00703"/>
    </source>
</evidence>
<dbReference type="SUPFAM" id="SSF49303">
    <property type="entry name" value="beta-Galactosidase/glucuronidase domain"/>
    <property type="match status" value="1"/>
</dbReference>
<dbReference type="InterPro" id="IPR006103">
    <property type="entry name" value="Glyco_hydro_2_cat"/>
</dbReference>
<feature type="domain" description="DUF4982" evidence="8">
    <location>
        <begin position="631"/>
        <end position="688"/>
    </location>
</feature>
<dbReference type="Pfam" id="PF02837">
    <property type="entry name" value="Glyco_hydro_2_N"/>
    <property type="match status" value="1"/>
</dbReference>
<evidence type="ECO:0000259" key="6">
    <source>
        <dbReference type="Pfam" id="PF02836"/>
    </source>
</evidence>
<dbReference type="InterPro" id="IPR006102">
    <property type="entry name" value="Ig-like_GH2"/>
</dbReference>
<feature type="domain" description="Glycosyl hydrolases family 2 sugar binding" evidence="7">
    <location>
        <begin position="55"/>
        <end position="191"/>
    </location>
</feature>
<keyword evidence="3" id="KW-0326">Glycosidase</keyword>
<dbReference type="InterPro" id="IPR017853">
    <property type="entry name" value="GH"/>
</dbReference>
<dbReference type="Pfam" id="PF00703">
    <property type="entry name" value="Glyco_hydro_2"/>
    <property type="match status" value="1"/>
</dbReference>